<reference evidence="2 3" key="1">
    <citation type="journal article" date="2014" name="Genome Announc.">
        <title>Draft genome sequence of the pathogenic fungus Scedosporium apiospermum.</title>
        <authorList>
            <person name="Vandeputte P."/>
            <person name="Ghamrawi S."/>
            <person name="Rechenmann M."/>
            <person name="Iltis A."/>
            <person name="Giraud S."/>
            <person name="Fleury M."/>
            <person name="Thornton C."/>
            <person name="Delhaes L."/>
            <person name="Meyer W."/>
            <person name="Papon N."/>
            <person name="Bouchara J.P."/>
        </authorList>
    </citation>
    <scope>NUCLEOTIDE SEQUENCE [LARGE SCALE GENOMIC DNA]</scope>
    <source>
        <strain evidence="2 3">IHEM 14462</strain>
    </source>
</reference>
<dbReference type="RefSeq" id="XP_016638960.1">
    <property type="nucleotide sequence ID" value="XM_016791116.1"/>
</dbReference>
<dbReference type="KEGG" id="sapo:SAPIO_CDS9814"/>
<feature type="region of interest" description="Disordered" evidence="1">
    <location>
        <begin position="311"/>
        <end position="335"/>
    </location>
</feature>
<feature type="region of interest" description="Disordered" evidence="1">
    <location>
        <begin position="1"/>
        <end position="88"/>
    </location>
</feature>
<evidence type="ECO:0000313" key="3">
    <source>
        <dbReference type="Proteomes" id="UP000028545"/>
    </source>
</evidence>
<keyword evidence="3" id="KW-1185">Reference proteome</keyword>
<proteinExistence type="predicted"/>
<feature type="compositionally biased region" description="Acidic residues" evidence="1">
    <location>
        <begin position="109"/>
        <end position="125"/>
    </location>
</feature>
<gene>
    <name evidence="2" type="ORF">SAPIO_CDS9814</name>
</gene>
<sequence length="459" mass="51025">MPPRTRKRPAASGAEDSDSTTSSKRSRTNDPSNNAADEAPANIANAANAANGNTNNNGGNADLPRLPRRDRWSPASVSGNLDTDFRNNMRNPARAREFLCYCKPSILGEDDDDDEWEDEDEDEDEEHRKGDEKEGENGDVVELEDVKKRCDHGRTCICGKPAAAHPDHPWCMTRAGRQLVFQCHVQSQIRCPDNFDAYTYNDHTGRGILQVLQNLLLDYDEADDDWFRQWAVCETIVEILPRDAFSPLFQIDGSDDLMVAVEMVGLLFLSMLARLEREGQLSPDSEVRDLAAVMGLYIELADCLSEVGLDPELDSEEDAPPEKNQKKETSGKARKAAYKYKKGTWPRLIAAYAAKHNITLTGRLPKLDAKLASGEFAALPLPPTTRDTWGWKKTLKKYTRDNGVPFFENGLGPVTIGGDSLDLTSWTSAERKEVSFNGKDPLGPRQRKAIRDGLVVMLG</sequence>
<feature type="compositionally biased region" description="Low complexity" evidence="1">
    <location>
        <begin position="33"/>
        <end position="61"/>
    </location>
</feature>
<protein>
    <submittedName>
        <fullName evidence="2">Uncharacterized protein</fullName>
    </submittedName>
</protein>
<evidence type="ECO:0000313" key="2">
    <source>
        <dbReference type="EMBL" id="KEZ39161.1"/>
    </source>
</evidence>
<feature type="compositionally biased region" description="Basic and acidic residues" evidence="1">
    <location>
        <begin position="126"/>
        <end position="136"/>
    </location>
</feature>
<dbReference type="OMA" id="DPDNFGM"/>
<comment type="caution">
    <text evidence="2">The sequence shown here is derived from an EMBL/GenBank/DDBJ whole genome shotgun (WGS) entry which is preliminary data.</text>
</comment>
<feature type="compositionally biased region" description="Basic and acidic residues" evidence="1">
    <location>
        <begin position="320"/>
        <end position="331"/>
    </location>
</feature>
<feature type="compositionally biased region" description="Polar residues" evidence="1">
    <location>
        <begin position="75"/>
        <end position="88"/>
    </location>
</feature>
<dbReference type="EMBL" id="JOWA01000154">
    <property type="protein sequence ID" value="KEZ39161.1"/>
    <property type="molecule type" value="Genomic_DNA"/>
</dbReference>
<evidence type="ECO:0000256" key="1">
    <source>
        <dbReference type="SAM" id="MobiDB-lite"/>
    </source>
</evidence>
<dbReference type="AlphaFoldDB" id="A0A084FVP9"/>
<dbReference type="GeneID" id="27728886"/>
<dbReference type="Proteomes" id="UP000028545">
    <property type="component" value="Unassembled WGS sequence"/>
</dbReference>
<dbReference type="HOGENOM" id="CLU_054097_0_0_1"/>
<dbReference type="OrthoDB" id="10037289at2759"/>
<name>A0A084FVP9_PSEDA</name>
<organism evidence="2 3">
    <name type="scientific">Pseudallescheria apiosperma</name>
    <name type="common">Scedosporium apiospermum</name>
    <dbReference type="NCBI Taxonomy" id="563466"/>
    <lineage>
        <taxon>Eukaryota</taxon>
        <taxon>Fungi</taxon>
        <taxon>Dikarya</taxon>
        <taxon>Ascomycota</taxon>
        <taxon>Pezizomycotina</taxon>
        <taxon>Sordariomycetes</taxon>
        <taxon>Hypocreomycetidae</taxon>
        <taxon>Microascales</taxon>
        <taxon>Microascaceae</taxon>
        <taxon>Scedosporium</taxon>
    </lineage>
</organism>
<dbReference type="VEuPathDB" id="FungiDB:SAPIO_CDS9814"/>
<accession>A0A084FVP9</accession>
<feature type="region of interest" description="Disordered" evidence="1">
    <location>
        <begin position="109"/>
        <end position="140"/>
    </location>
</feature>